<reference evidence="2" key="3">
    <citation type="submission" date="2023-05" db="EMBL/GenBank/DDBJ databases">
        <authorList>
            <person name="Smith C.H."/>
        </authorList>
    </citation>
    <scope>NUCLEOTIDE SEQUENCE</scope>
    <source>
        <strain evidence="2">CHS0354</strain>
        <tissue evidence="2">Mantle</tissue>
    </source>
</reference>
<comment type="caution">
    <text evidence="2">The sequence shown here is derived from an EMBL/GenBank/DDBJ whole genome shotgun (WGS) entry which is preliminary data.</text>
</comment>
<evidence type="ECO:0000313" key="2">
    <source>
        <dbReference type="EMBL" id="KAK3607490.1"/>
    </source>
</evidence>
<evidence type="ECO:0000313" key="3">
    <source>
        <dbReference type="Proteomes" id="UP001195483"/>
    </source>
</evidence>
<keyword evidence="3" id="KW-1185">Reference proteome</keyword>
<proteinExistence type="predicted"/>
<protein>
    <submittedName>
        <fullName evidence="2">Uncharacterized protein</fullName>
    </submittedName>
</protein>
<dbReference type="EMBL" id="JAEAOA010000643">
    <property type="protein sequence ID" value="KAK3607490.1"/>
    <property type="molecule type" value="Genomic_DNA"/>
</dbReference>
<reference evidence="2" key="2">
    <citation type="journal article" date="2021" name="Genome Biol. Evol.">
        <title>Developing a high-quality reference genome for a parasitic bivalve with doubly uniparental inheritance (Bivalvia: Unionida).</title>
        <authorList>
            <person name="Smith C.H."/>
        </authorList>
    </citation>
    <scope>NUCLEOTIDE SEQUENCE</scope>
    <source>
        <strain evidence="2">CHS0354</strain>
        <tissue evidence="2">Mantle</tissue>
    </source>
</reference>
<name>A0AAE0TBQ1_9BIVA</name>
<feature type="transmembrane region" description="Helical" evidence="1">
    <location>
        <begin position="20"/>
        <end position="40"/>
    </location>
</feature>
<reference evidence="2" key="1">
    <citation type="journal article" date="2021" name="Genome Biol. Evol.">
        <title>A High-Quality Reference Genome for a Parasitic Bivalve with Doubly Uniparental Inheritance (Bivalvia: Unionida).</title>
        <authorList>
            <person name="Smith C.H."/>
        </authorList>
    </citation>
    <scope>NUCLEOTIDE SEQUENCE</scope>
    <source>
        <strain evidence="2">CHS0354</strain>
    </source>
</reference>
<keyword evidence="1" id="KW-0472">Membrane</keyword>
<keyword evidence="1" id="KW-0812">Transmembrane</keyword>
<evidence type="ECO:0000256" key="1">
    <source>
        <dbReference type="SAM" id="Phobius"/>
    </source>
</evidence>
<dbReference type="AlphaFoldDB" id="A0AAE0TBQ1"/>
<organism evidence="2 3">
    <name type="scientific">Potamilus streckersoni</name>
    <dbReference type="NCBI Taxonomy" id="2493646"/>
    <lineage>
        <taxon>Eukaryota</taxon>
        <taxon>Metazoa</taxon>
        <taxon>Spiralia</taxon>
        <taxon>Lophotrochozoa</taxon>
        <taxon>Mollusca</taxon>
        <taxon>Bivalvia</taxon>
        <taxon>Autobranchia</taxon>
        <taxon>Heteroconchia</taxon>
        <taxon>Palaeoheterodonta</taxon>
        <taxon>Unionida</taxon>
        <taxon>Unionoidea</taxon>
        <taxon>Unionidae</taxon>
        <taxon>Ambleminae</taxon>
        <taxon>Lampsilini</taxon>
        <taxon>Potamilus</taxon>
    </lineage>
</organism>
<sequence length="126" mass="14729">MTGRMLDQRDVHFYPNHSDVSFLVLASSIHGVFPSITIYCQYVKKETCSIINLGLQEVSIYLVRTKHILNCVQEMDIILPNRRLSGSHFLISSIPRTHKEIQQQGQQWERVKQEDWDDMGLELQQE</sequence>
<accession>A0AAE0TBQ1</accession>
<gene>
    <name evidence="2" type="ORF">CHS0354_010302</name>
</gene>
<keyword evidence="1" id="KW-1133">Transmembrane helix</keyword>
<dbReference type="Proteomes" id="UP001195483">
    <property type="component" value="Unassembled WGS sequence"/>
</dbReference>